<feature type="compositionally biased region" description="Low complexity" evidence="2">
    <location>
        <begin position="413"/>
        <end position="423"/>
    </location>
</feature>
<gene>
    <name evidence="4" type="ORF">SK128_007460</name>
</gene>
<keyword evidence="5" id="KW-1185">Reference proteome</keyword>
<comment type="similarity">
    <text evidence="1">Belongs to the HEBP family.</text>
</comment>
<feature type="compositionally biased region" description="Polar residues" evidence="2">
    <location>
        <begin position="185"/>
        <end position="196"/>
    </location>
</feature>
<dbReference type="InterPro" id="IPR011256">
    <property type="entry name" value="Reg_factor_effector_dom_sf"/>
</dbReference>
<feature type="region of interest" description="Disordered" evidence="2">
    <location>
        <begin position="246"/>
        <end position="284"/>
    </location>
</feature>
<accession>A0AAN8XIL6</accession>
<evidence type="ECO:0000313" key="4">
    <source>
        <dbReference type="EMBL" id="KAK7085032.1"/>
    </source>
</evidence>
<sequence length="917" mass="103983">MVEPAGAMAMFVLRLAGILSLENAHQDQRANVEASTYNLTTLGVEHTTMPFNFSWSEKNEVYSSATSTATSTTTPTTATIPATTKESVYTSNSGVTDHTTPSLLFSAPSTMTLSPTVTSTAEESKNTASSSRKSRIRDHITHVSSAEVDSNKNITKFNRRRTSYLNSKRRKFSRGQLPSISTTIDTQVNSSRNSGTEEIPERTESYEQTPIPRLSGIGTTTQQQEYASENVVTMSTFQRLIQEEKNAQESTSFTTTPIAQQSDVYDTGPDTSSKPQQESLPSDIAMETSVTTALPKPEVLAGYNETTDRLGDHMKLKSLEAPPEDFIASDFDYYDFGDQHPDFLGTEAPTLSSLNLVSAVPSGRFSSGPILSETVHRDYTEETRKSSHSQPRKLPPARPIPPAYPRAERRNNPYPYGPKLLPGPYAPLTPNLPSTNEEETREIHHVTQEYSYEDFDYYYESHESEDSRYEVQTKEPPILFVFDKPGYSPEAPTTLPAPTRSPTPSDPWDCAPRCPRYTLLDWNTDYDVRQYPETSWVSTVIISDNRVLAELEGYMRVQDYFYGLNDQGLVLNLTIPFVTQIKFGKHPGVLHETNDYTISLYVQPNYYLAAELPTPISNEVLVDVLEPKTVFVHSFEANVWDVTEKFLEEKVEILMNQLRHNGEAFLDRYYYLASYSRPELYQPVYYEIWVYATNFRDPQTSAAPSGMRRIPQTNKITQKTLSKLCRGVECPSFEVLRTYKYGIQKRRYFNALFASTSPRECQFTTMSVWKGFMPLHLYKHGINSHMEVIEATRPIALVNIRDSSDPNTECPQNMTMSLYLPQRLHSNPPVTGYAAPEVQITAMNDVIVYAYTVGGYLLDPRRVRKELADMKYRLSEFGACYKDDEYYVVIYDFIVRYHGRQNEIWIVAENCKATHNG</sequence>
<feature type="region of interest" description="Disordered" evidence="2">
    <location>
        <begin position="373"/>
        <end position="423"/>
    </location>
</feature>
<feature type="region of interest" description="Disordered" evidence="2">
    <location>
        <begin position="114"/>
        <end position="136"/>
    </location>
</feature>
<organism evidence="4 5">
    <name type="scientific">Halocaridina rubra</name>
    <name type="common">Hawaiian red shrimp</name>
    <dbReference type="NCBI Taxonomy" id="373956"/>
    <lineage>
        <taxon>Eukaryota</taxon>
        <taxon>Metazoa</taxon>
        <taxon>Ecdysozoa</taxon>
        <taxon>Arthropoda</taxon>
        <taxon>Crustacea</taxon>
        <taxon>Multicrustacea</taxon>
        <taxon>Malacostraca</taxon>
        <taxon>Eumalacostraca</taxon>
        <taxon>Eucarida</taxon>
        <taxon>Decapoda</taxon>
        <taxon>Pleocyemata</taxon>
        <taxon>Caridea</taxon>
        <taxon>Atyoidea</taxon>
        <taxon>Atyidae</taxon>
        <taxon>Halocaridina</taxon>
    </lineage>
</organism>
<dbReference type="Gene3D" id="3.20.80.10">
    <property type="entry name" value="Regulatory factor, effector binding domain"/>
    <property type="match status" value="2"/>
</dbReference>
<protein>
    <submittedName>
        <fullName evidence="4">Uncharacterized protein</fullName>
    </submittedName>
</protein>
<dbReference type="PANTHER" id="PTHR11220">
    <property type="entry name" value="HEME-BINDING PROTEIN-RELATED"/>
    <property type="match status" value="1"/>
</dbReference>
<dbReference type="AlphaFoldDB" id="A0AAN8XIL6"/>
<name>A0AAN8XIL6_HALRR</name>
<feature type="compositionally biased region" description="Polar residues" evidence="2">
    <location>
        <begin position="248"/>
        <end position="280"/>
    </location>
</feature>
<evidence type="ECO:0000313" key="5">
    <source>
        <dbReference type="Proteomes" id="UP001381693"/>
    </source>
</evidence>
<dbReference type="InterPro" id="IPR006917">
    <property type="entry name" value="SOUL_heme-bd"/>
</dbReference>
<keyword evidence="3" id="KW-0732">Signal</keyword>
<feature type="chain" id="PRO_5042839859" evidence="3">
    <location>
        <begin position="21"/>
        <end position="917"/>
    </location>
</feature>
<feature type="compositionally biased region" description="Pro residues" evidence="2">
    <location>
        <begin position="393"/>
        <end position="404"/>
    </location>
</feature>
<evidence type="ECO:0000256" key="1">
    <source>
        <dbReference type="ARBA" id="ARBA00009817"/>
    </source>
</evidence>
<dbReference type="Pfam" id="PF04832">
    <property type="entry name" value="SOUL"/>
    <property type="match status" value="2"/>
</dbReference>
<feature type="compositionally biased region" description="Basic and acidic residues" evidence="2">
    <location>
        <begin position="374"/>
        <end position="385"/>
    </location>
</feature>
<dbReference type="EMBL" id="JAXCGZ010001920">
    <property type="protein sequence ID" value="KAK7085032.1"/>
    <property type="molecule type" value="Genomic_DNA"/>
</dbReference>
<comment type="caution">
    <text evidence="4">The sequence shown here is derived from an EMBL/GenBank/DDBJ whole genome shotgun (WGS) entry which is preliminary data.</text>
</comment>
<feature type="region of interest" description="Disordered" evidence="2">
    <location>
        <begin position="185"/>
        <end position="206"/>
    </location>
</feature>
<evidence type="ECO:0000256" key="3">
    <source>
        <dbReference type="SAM" id="SignalP"/>
    </source>
</evidence>
<dbReference type="Proteomes" id="UP001381693">
    <property type="component" value="Unassembled WGS sequence"/>
</dbReference>
<dbReference type="PANTHER" id="PTHR11220:SF1">
    <property type="entry name" value="HEME-BINDING PROTEIN 2"/>
    <property type="match status" value="1"/>
</dbReference>
<dbReference type="SUPFAM" id="SSF55136">
    <property type="entry name" value="Probable bacterial effector-binding domain"/>
    <property type="match status" value="2"/>
</dbReference>
<feature type="compositionally biased region" description="Polar residues" evidence="2">
    <location>
        <begin position="114"/>
        <end position="131"/>
    </location>
</feature>
<reference evidence="4 5" key="1">
    <citation type="submission" date="2023-11" db="EMBL/GenBank/DDBJ databases">
        <title>Halocaridina rubra genome assembly.</title>
        <authorList>
            <person name="Smith C."/>
        </authorList>
    </citation>
    <scope>NUCLEOTIDE SEQUENCE [LARGE SCALE GENOMIC DNA]</scope>
    <source>
        <strain evidence="4">EP-1</strain>
        <tissue evidence="4">Whole</tissue>
    </source>
</reference>
<evidence type="ECO:0000256" key="2">
    <source>
        <dbReference type="SAM" id="MobiDB-lite"/>
    </source>
</evidence>
<proteinExistence type="inferred from homology"/>
<feature type="signal peptide" evidence="3">
    <location>
        <begin position="1"/>
        <end position="20"/>
    </location>
</feature>